<sequence length="119" mass="13847">MLCLKCLSPFEQTKSVLMNSMAFLSTRKQAWKLLVQLGSRSYYNDGLRHSTRPTTVNPLKPIRQEEEDMEVDEEDDTIMAMATMTNQRLTWMCFLIKREKCQFQPLVRGCFSFANVAQV</sequence>
<reference evidence="1 2" key="1">
    <citation type="journal article" date="2022" name="Hortic Res">
        <title>A haplotype resolved chromosomal level avocado genome allows analysis of novel avocado genes.</title>
        <authorList>
            <person name="Nath O."/>
            <person name="Fletcher S.J."/>
            <person name="Hayward A."/>
            <person name="Shaw L.M."/>
            <person name="Masouleh A.K."/>
            <person name="Furtado A."/>
            <person name="Henry R.J."/>
            <person name="Mitter N."/>
        </authorList>
    </citation>
    <scope>NUCLEOTIDE SEQUENCE [LARGE SCALE GENOMIC DNA]</scope>
    <source>
        <strain evidence="2">cv. Hass</strain>
    </source>
</reference>
<protein>
    <submittedName>
        <fullName evidence="1">Uncharacterized protein</fullName>
    </submittedName>
</protein>
<proteinExistence type="predicted"/>
<dbReference type="Proteomes" id="UP001234297">
    <property type="component" value="Chromosome 1"/>
</dbReference>
<evidence type="ECO:0000313" key="2">
    <source>
        <dbReference type="Proteomes" id="UP001234297"/>
    </source>
</evidence>
<comment type="caution">
    <text evidence="1">The sequence shown here is derived from an EMBL/GenBank/DDBJ whole genome shotgun (WGS) entry which is preliminary data.</text>
</comment>
<keyword evidence="2" id="KW-1185">Reference proteome</keyword>
<dbReference type="EMBL" id="CM056809">
    <property type="protein sequence ID" value="KAJ8648784.1"/>
    <property type="molecule type" value="Genomic_DNA"/>
</dbReference>
<evidence type="ECO:0000313" key="1">
    <source>
        <dbReference type="EMBL" id="KAJ8648784.1"/>
    </source>
</evidence>
<accession>A0ACC2MSY2</accession>
<gene>
    <name evidence="1" type="ORF">MRB53_001807</name>
</gene>
<organism evidence="1 2">
    <name type="scientific">Persea americana</name>
    <name type="common">Avocado</name>
    <dbReference type="NCBI Taxonomy" id="3435"/>
    <lineage>
        <taxon>Eukaryota</taxon>
        <taxon>Viridiplantae</taxon>
        <taxon>Streptophyta</taxon>
        <taxon>Embryophyta</taxon>
        <taxon>Tracheophyta</taxon>
        <taxon>Spermatophyta</taxon>
        <taxon>Magnoliopsida</taxon>
        <taxon>Magnoliidae</taxon>
        <taxon>Laurales</taxon>
        <taxon>Lauraceae</taxon>
        <taxon>Persea</taxon>
    </lineage>
</organism>
<name>A0ACC2MSY2_PERAE</name>